<evidence type="ECO:0000256" key="2">
    <source>
        <dbReference type="ARBA" id="ARBA00007069"/>
    </source>
</evidence>
<keyword evidence="6 8" id="KW-1133">Transmembrane helix</keyword>
<dbReference type="OrthoDB" id="9793490at2"/>
<evidence type="ECO:0000256" key="8">
    <source>
        <dbReference type="RuleBase" id="RU363032"/>
    </source>
</evidence>
<dbReference type="InterPro" id="IPR051322">
    <property type="entry name" value="AA_ABC_Transporter_Permease"/>
</dbReference>
<evidence type="ECO:0000256" key="3">
    <source>
        <dbReference type="ARBA" id="ARBA00022448"/>
    </source>
</evidence>
<comment type="similarity">
    <text evidence="2">Belongs to the binding-protein-dependent transport system permease family. CysTW subfamily.</text>
</comment>
<dbReference type="FunFam" id="1.10.3720.10:FF:000002">
    <property type="entry name" value="D-methionine ABC transporter permease MetI"/>
    <property type="match status" value="1"/>
</dbReference>
<evidence type="ECO:0000313" key="10">
    <source>
        <dbReference type="EMBL" id="ASQ30439.1"/>
    </source>
</evidence>
<comment type="subcellular location">
    <subcellularLocation>
        <location evidence="1 8">Cell membrane</location>
        <topology evidence="1 8">Multi-pass membrane protein</topology>
    </subcellularLocation>
</comment>
<proteinExistence type="inferred from homology"/>
<evidence type="ECO:0000256" key="5">
    <source>
        <dbReference type="ARBA" id="ARBA00022692"/>
    </source>
</evidence>
<dbReference type="Pfam" id="PF00528">
    <property type="entry name" value="BPD_transp_1"/>
    <property type="match status" value="1"/>
</dbReference>
<feature type="transmembrane region" description="Helical" evidence="8">
    <location>
        <begin position="86"/>
        <end position="109"/>
    </location>
</feature>
<evidence type="ECO:0000259" key="9">
    <source>
        <dbReference type="PROSITE" id="PS50928"/>
    </source>
</evidence>
<keyword evidence="7 8" id="KW-0472">Membrane</keyword>
<keyword evidence="11" id="KW-1185">Reference proteome</keyword>
<gene>
    <name evidence="10" type="primary">metI</name>
    <name evidence="10" type="ORF">CAV_0773</name>
</gene>
<evidence type="ECO:0000256" key="6">
    <source>
        <dbReference type="ARBA" id="ARBA00022989"/>
    </source>
</evidence>
<feature type="transmembrane region" description="Helical" evidence="8">
    <location>
        <begin position="193"/>
        <end position="216"/>
    </location>
</feature>
<dbReference type="EMBL" id="CP022347">
    <property type="protein sequence ID" value="ASQ30439.1"/>
    <property type="molecule type" value="Genomic_DNA"/>
</dbReference>
<dbReference type="PROSITE" id="PS50928">
    <property type="entry name" value="ABC_TM1"/>
    <property type="match status" value="1"/>
</dbReference>
<feature type="transmembrane region" description="Helical" evidence="8">
    <location>
        <begin position="151"/>
        <end position="173"/>
    </location>
</feature>
<keyword evidence="3 8" id="KW-0813">Transport</keyword>
<dbReference type="InterPro" id="IPR000515">
    <property type="entry name" value="MetI-like"/>
</dbReference>
<name>A0A222MWY0_9BACT</name>
<dbReference type="CDD" id="cd06261">
    <property type="entry name" value="TM_PBP2"/>
    <property type="match status" value="1"/>
</dbReference>
<protein>
    <submittedName>
        <fullName evidence="10">DL-methionine ABC transporter MetINQ, permease protein</fullName>
    </submittedName>
</protein>
<evidence type="ECO:0000256" key="7">
    <source>
        <dbReference type="ARBA" id="ARBA00023136"/>
    </source>
</evidence>
<feature type="domain" description="ABC transmembrane type-1" evidence="9">
    <location>
        <begin position="18"/>
        <end position="212"/>
    </location>
</feature>
<feature type="transmembrane region" description="Helical" evidence="8">
    <location>
        <begin position="58"/>
        <end position="80"/>
    </location>
</feature>
<dbReference type="Proteomes" id="UP000201169">
    <property type="component" value="Chromosome"/>
</dbReference>
<feature type="transmembrane region" description="Helical" evidence="8">
    <location>
        <begin position="22"/>
        <end position="46"/>
    </location>
</feature>
<dbReference type="Gene3D" id="1.10.3720.10">
    <property type="entry name" value="MetI-like"/>
    <property type="match status" value="1"/>
</dbReference>
<dbReference type="GO" id="GO:0048473">
    <property type="term" value="P:D-methionine transmembrane transport"/>
    <property type="evidence" value="ECO:0007669"/>
    <property type="project" value="TreeGrafter"/>
</dbReference>
<dbReference type="SUPFAM" id="SSF161098">
    <property type="entry name" value="MetI-like"/>
    <property type="match status" value="1"/>
</dbReference>
<evidence type="ECO:0000256" key="4">
    <source>
        <dbReference type="ARBA" id="ARBA00022475"/>
    </source>
</evidence>
<dbReference type="PANTHER" id="PTHR30450">
    <property type="entry name" value="ABC TRANSPORTER PERMEASE"/>
    <property type="match status" value="1"/>
</dbReference>
<evidence type="ECO:0000256" key="1">
    <source>
        <dbReference type="ARBA" id="ARBA00004651"/>
    </source>
</evidence>
<reference evidence="10 11" key="1">
    <citation type="submission" date="2017-07" db="EMBL/GenBank/DDBJ databases">
        <title>Analysis of two Campylobacter avium genomes and identification of a novel hippuricase gene.</title>
        <authorList>
            <person name="Miller W.G."/>
            <person name="Chapman M.H."/>
            <person name="Yee E."/>
            <person name="Revez J."/>
            <person name="Bono J.L."/>
            <person name="Rossi M."/>
        </authorList>
    </citation>
    <scope>NUCLEOTIDE SEQUENCE [LARGE SCALE GENOMIC DNA]</scope>
    <source>
        <strain evidence="10 11">LMG 24591</strain>
    </source>
</reference>
<evidence type="ECO:0000313" key="11">
    <source>
        <dbReference type="Proteomes" id="UP000201169"/>
    </source>
</evidence>
<organism evidence="10 11">
    <name type="scientific">Campylobacter avium LMG 24591</name>
    <dbReference type="NCBI Taxonomy" id="522484"/>
    <lineage>
        <taxon>Bacteria</taxon>
        <taxon>Pseudomonadati</taxon>
        <taxon>Campylobacterota</taxon>
        <taxon>Epsilonproteobacteria</taxon>
        <taxon>Campylobacterales</taxon>
        <taxon>Campylobacteraceae</taxon>
        <taxon>Campylobacter</taxon>
    </lineage>
</organism>
<keyword evidence="5 8" id="KW-0812">Transmembrane</keyword>
<keyword evidence="4" id="KW-1003">Cell membrane</keyword>
<dbReference type="AlphaFoldDB" id="A0A222MWY0"/>
<sequence length="221" mass="24192">MNFEQIISNFTTILYPALLETLYMSFVSTILGFLIAIIPGVLLTVWDKGGLCENKVAYNVLDFFVNIVRSFPFIILIIALMPLTKLIIGTSIGTTATIVPLTLGIAPFLAKMIESSLKEVDKSIIEAAKSYGSSNVQVIFKVMFVESLPSLINGLTLTLIVVIGFSAMAGTIGGGGLGDVAIRYGYERFNEEIMIQTIILLLVLVQIIQLLGNFLYKKTKR</sequence>
<dbReference type="KEGG" id="cavi:CAV_0773"/>
<dbReference type="PANTHER" id="PTHR30450:SF1">
    <property type="entry name" value="D-METHIONINE TRANSPORT SYSTEM PERMEASE PROTEIN METI-RELATED"/>
    <property type="match status" value="1"/>
</dbReference>
<accession>A0A222MWY0</accession>
<dbReference type="InterPro" id="IPR035906">
    <property type="entry name" value="MetI-like_sf"/>
</dbReference>
<dbReference type="GO" id="GO:0005886">
    <property type="term" value="C:plasma membrane"/>
    <property type="evidence" value="ECO:0007669"/>
    <property type="project" value="UniProtKB-SubCell"/>
</dbReference>